<protein>
    <submittedName>
        <fullName evidence="2">Protein UPS1, mitochondrial</fullName>
    </submittedName>
</protein>
<sequence>MVKFYSNNFSFGFDWTTVTYAYLNRYPNPFAAHVFSSDTLGHRLDPITGNLHISKLHKKTNSTPYWARHFVKNTTAYILEEIVINNDARSFSSKQRNITHTRLLVVEDSLLIVPAPSPSPSLSAPSDSVPVPVPSTLCHSEGRLFSNFGYGIGSRIEIFSFKRISDNLHKSRKGLAYSIDRIRERCINSLSVHLSSALEFISFSSPTF</sequence>
<reference evidence="2 3" key="1">
    <citation type="journal article" date="2016" name="Mol. Biol. Evol.">
        <title>Genome-Wide Survey of Gut Fungi (Harpellales) Reveals the First Horizontally Transferred Ubiquitin Gene from a Mosquito Host.</title>
        <authorList>
            <person name="Wang Y."/>
            <person name="White M.M."/>
            <person name="Kvist S."/>
            <person name="Moncalvo J.M."/>
        </authorList>
    </citation>
    <scope>NUCLEOTIDE SEQUENCE [LARGE SCALE GENOMIC DNA]</scope>
    <source>
        <strain evidence="2 3">ALG-7-W6</strain>
    </source>
</reference>
<comment type="caution">
    <text evidence="2">The sequence shown here is derived from an EMBL/GenBank/DDBJ whole genome shotgun (WGS) entry which is preliminary data.</text>
</comment>
<organism evidence="2 3">
    <name type="scientific">Smittium mucronatum</name>
    <dbReference type="NCBI Taxonomy" id="133383"/>
    <lineage>
        <taxon>Eukaryota</taxon>
        <taxon>Fungi</taxon>
        <taxon>Fungi incertae sedis</taxon>
        <taxon>Zoopagomycota</taxon>
        <taxon>Kickxellomycotina</taxon>
        <taxon>Harpellomycetes</taxon>
        <taxon>Harpellales</taxon>
        <taxon>Legeriomycetaceae</taxon>
        <taxon>Smittium</taxon>
    </lineage>
</organism>
<dbReference type="InterPro" id="IPR037365">
    <property type="entry name" value="Slowmo/Ups"/>
</dbReference>
<dbReference type="InterPro" id="IPR006797">
    <property type="entry name" value="PRELI/MSF1_dom"/>
</dbReference>
<dbReference type="OrthoDB" id="10056816at2759"/>
<dbReference type="Proteomes" id="UP000187455">
    <property type="component" value="Unassembled WGS sequence"/>
</dbReference>
<dbReference type="PANTHER" id="PTHR11158">
    <property type="entry name" value="MSF1/PX19 RELATED"/>
    <property type="match status" value="1"/>
</dbReference>
<evidence type="ECO:0000313" key="3">
    <source>
        <dbReference type="Proteomes" id="UP000187455"/>
    </source>
</evidence>
<accession>A0A1R0GVH8</accession>
<gene>
    <name evidence="2" type="ORF">AYI68_g4997</name>
</gene>
<proteinExistence type="predicted"/>
<evidence type="ECO:0000313" key="2">
    <source>
        <dbReference type="EMBL" id="OLY80902.1"/>
    </source>
</evidence>
<dbReference type="PROSITE" id="PS50904">
    <property type="entry name" value="PRELI_MSF1"/>
    <property type="match status" value="1"/>
</dbReference>
<dbReference type="STRING" id="133383.A0A1R0GVH8"/>
<feature type="domain" description="PRELI/MSF1" evidence="1">
    <location>
        <begin position="2"/>
        <end position="187"/>
    </location>
</feature>
<evidence type="ECO:0000259" key="1">
    <source>
        <dbReference type="PROSITE" id="PS50904"/>
    </source>
</evidence>
<dbReference type="EMBL" id="LSSL01003007">
    <property type="protein sequence ID" value="OLY80902.1"/>
    <property type="molecule type" value="Genomic_DNA"/>
</dbReference>
<dbReference type="AlphaFoldDB" id="A0A1R0GVH8"/>
<dbReference type="GO" id="GO:0005758">
    <property type="term" value="C:mitochondrial intermembrane space"/>
    <property type="evidence" value="ECO:0007669"/>
    <property type="project" value="InterPro"/>
</dbReference>
<dbReference type="Pfam" id="PF04707">
    <property type="entry name" value="PRELI"/>
    <property type="match status" value="1"/>
</dbReference>
<keyword evidence="3" id="KW-1185">Reference proteome</keyword>
<name>A0A1R0GVH8_9FUNG</name>